<proteinExistence type="predicted"/>
<accession>A0AAV7VAW3</accession>
<comment type="caution">
    <text evidence="1">The sequence shown here is derived from an EMBL/GenBank/DDBJ whole genome shotgun (WGS) entry which is preliminary data.</text>
</comment>
<name>A0AAV7VAW3_PLEWA</name>
<evidence type="ECO:0000313" key="2">
    <source>
        <dbReference type="Proteomes" id="UP001066276"/>
    </source>
</evidence>
<dbReference type="AlphaFoldDB" id="A0AAV7VAW3"/>
<gene>
    <name evidence="1" type="ORF">NDU88_002563</name>
</gene>
<evidence type="ECO:0000313" key="1">
    <source>
        <dbReference type="EMBL" id="KAJ1198724.1"/>
    </source>
</evidence>
<keyword evidence="2" id="KW-1185">Reference proteome</keyword>
<organism evidence="1 2">
    <name type="scientific">Pleurodeles waltl</name>
    <name type="common">Iberian ribbed newt</name>
    <dbReference type="NCBI Taxonomy" id="8319"/>
    <lineage>
        <taxon>Eukaryota</taxon>
        <taxon>Metazoa</taxon>
        <taxon>Chordata</taxon>
        <taxon>Craniata</taxon>
        <taxon>Vertebrata</taxon>
        <taxon>Euteleostomi</taxon>
        <taxon>Amphibia</taxon>
        <taxon>Batrachia</taxon>
        <taxon>Caudata</taxon>
        <taxon>Salamandroidea</taxon>
        <taxon>Salamandridae</taxon>
        <taxon>Pleurodelinae</taxon>
        <taxon>Pleurodeles</taxon>
    </lineage>
</organism>
<dbReference type="Proteomes" id="UP001066276">
    <property type="component" value="Chromosome 2_1"/>
</dbReference>
<protein>
    <submittedName>
        <fullName evidence="1">Uncharacterized protein</fullName>
    </submittedName>
</protein>
<reference evidence="1" key="1">
    <citation type="journal article" date="2022" name="bioRxiv">
        <title>Sequencing and chromosome-scale assembly of the giantPleurodeles waltlgenome.</title>
        <authorList>
            <person name="Brown T."/>
            <person name="Elewa A."/>
            <person name="Iarovenko S."/>
            <person name="Subramanian E."/>
            <person name="Araus A.J."/>
            <person name="Petzold A."/>
            <person name="Susuki M."/>
            <person name="Suzuki K.-i.T."/>
            <person name="Hayashi T."/>
            <person name="Toyoda A."/>
            <person name="Oliveira C."/>
            <person name="Osipova E."/>
            <person name="Leigh N.D."/>
            <person name="Simon A."/>
            <person name="Yun M.H."/>
        </authorList>
    </citation>
    <scope>NUCLEOTIDE SEQUENCE</scope>
    <source>
        <strain evidence="1">20211129_DDA</strain>
        <tissue evidence="1">Liver</tissue>
    </source>
</reference>
<sequence>MMETPRVIKKVVQCDRPVGRRQELVVGNLPRGEDYRLDPVELGGGSVGSVDAIKNTDRVTCGLVGNDHGKGSVDASIQVGINSDVVSGKSDVGLGIGPECGFRFVTYYLDDSFLVGRPDSGE</sequence>
<dbReference type="EMBL" id="JANPWB010000003">
    <property type="protein sequence ID" value="KAJ1198724.1"/>
    <property type="molecule type" value="Genomic_DNA"/>
</dbReference>